<reference evidence="3 4" key="1">
    <citation type="journal article" date="2014" name="Int. J. Syst. Evol. Microbiol.">
        <title>Complete genome sequence of Corynebacterium casei LMG S-19264T (=DSM 44701T), isolated from a smear-ripened cheese.</title>
        <authorList>
            <consortium name="US DOE Joint Genome Institute (JGI-PGF)"/>
            <person name="Walter F."/>
            <person name="Albersmeier A."/>
            <person name="Kalinowski J."/>
            <person name="Ruckert C."/>
        </authorList>
    </citation>
    <scope>NUCLEOTIDE SEQUENCE [LARGE SCALE GENOMIC DNA]</scope>
    <source>
        <strain evidence="3 4">CGMCC 1.16330</strain>
    </source>
</reference>
<evidence type="ECO:0000313" key="4">
    <source>
        <dbReference type="Proteomes" id="UP000597507"/>
    </source>
</evidence>
<proteinExistence type="predicted"/>
<evidence type="ECO:0000256" key="1">
    <source>
        <dbReference type="SAM" id="MobiDB-lite"/>
    </source>
</evidence>
<dbReference type="EMBL" id="BMKS01000027">
    <property type="protein sequence ID" value="GGG52131.1"/>
    <property type="molecule type" value="Genomic_DNA"/>
</dbReference>
<dbReference type="RefSeq" id="WP_188904258.1">
    <property type="nucleotide sequence ID" value="NZ_BMKS01000027.1"/>
</dbReference>
<comment type="caution">
    <text evidence="3">The sequence shown here is derived from an EMBL/GenBank/DDBJ whole genome shotgun (WGS) entry which is preliminary data.</text>
</comment>
<organism evidence="3 4">
    <name type="scientific">Caldovatus sediminis</name>
    <dbReference type="NCBI Taxonomy" id="2041189"/>
    <lineage>
        <taxon>Bacteria</taxon>
        <taxon>Pseudomonadati</taxon>
        <taxon>Pseudomonadota</taxon>
        <taxon>Alphaproteobacteria</taxon>
        <taxon>Acetobacterales</taxon>
        <taxon>Roseomonadaceae</taxon>
        <taxon>Caldovatus</taxon>
    </lineage>
</organism>
<sequence>MSRVAVSPIAALLLLAACAPVAPAPPVSVTGRVTPPRTVGPAGEPLSRDALVAACRREAERVVLYRDRGQEMRIDEGQSRVGVQASIPTIRAETDRLAQQFERDRLTEECVRRHLGEDPLSRGGAAAVPAPAPTPGRTTGGGS</sequence>
<evidence type="ECO:0008006" key="5">
    <source>
        <dbReference type="Google" id="ProtNLM"/>
    </source>
</evidence>
<protein>
    <recommendedName>
        <fullName evidence="5">Lipoprotein</fullName>
    </recommendedName>
</protein>
<feature type="chain" id="PRO_5035188424" description="Lipoprotein" evidence="2">
    <location>
        <begin position="25"/>
        <end position="143"/>
    </location>
</feature>
<gene>
    <name evidence="3" type="ORF">GCM10010964_44100</name>
</gene>
<dbReference type="PROSITE" id="PS51257">
    <property type="entry name" value="PROKAR_LIPOPROTEIN"/>
    <property type="match status" value="1"/>
</dbReference>
<dbReference type="Proteomes" id="UP000597507">
    <property type="component" value="Unassembled WGS sequence"/>
</dbReference>
<evidence type="ECO:0000256" key="2">
    <source>
        <dbReference type="SAM" id="SignalP"/>
    </source>
</evidence>
<feature type="region of interest" description="Disordered" evidence="1">
    <location>
        <begin position="115"/>
        <end position="143"/>
    </location>
</feature>
<keyword evidence="4" id="KW-1185">Reference proteome</keyword>
<feature type="region of interest" description="Disordered" evidence="1">
    <location>
        <begin position="25"/>
        <end position="45"/>
    </location>
</feature>
<evidence type="ECO:0000313" key="3">
    <source>
        <dbReference type="EMBL" id="GGG52131.1"/>
    </source>
</evidence>
<feature type="signal peptide" evidence="2">
    <location>
        <begin position="1"/>
        <end position="24"/>
    </location>
</feature>
<keyword evidence="2" id="KW-0732">Signal</keyword>
<name>A0A8J2ZFG6_9PROT</name>
<accession>A0A8J2ZFG6</accession>
<dbReference type="AlphaFoldDB" id="A0A8J2ZFG6"/>